<organism evidence="2 3">
    <name type="scientific">Limihaloglobus sulfuriphilus</name>
    <dbReference type="NCBI Taxonomy" id="1851148"/>
    <lineage>
        <taxon>Bacteria</taxon>
        <taxon>Pseudomonadati</taxon>
        <taxon>Planctomycetota</taxon>
        <taxon>Phycisphaerae</taxon>
        <taxon>Sedimentisphaerales</taxon>
        <taxon>Sedimentisphaeraceae</taxon>
        <taxon>Limihaloglobus</taxon>
    </lineage>
</organism>
<keyword evidence="1" id="KW-0472">Membrane</keyword>
<keyword evidence="1" id="KW-1133">Transmembrane helix</keyword>
<protein>
    <submittedName>
        <fullName evidence="2">Uncharacterized protein</fullName>
    </submittedName>
</protein>
<dbReference type="KEGG" id="pbas:SMSP2_01719"/>
<dbReference type="AlphaFoldDB" id="A0A1Q2MF71"/>
<dbReference type="Proteomes" id="UP000188181">
    <property type="component" value="Chromosome"/>
</dbReference>
<dbReference type="RefSeq" id="WP_146683531.1">
    <property type="nucleotide sequence ID" value="NZ_CP019646.1"/>
</dbReference>
<keyword evidence="3" id="KW-1185">Reference proteome</keyword>
<gene>
    <name evidence="2" type="ORF">SMSP2_01719</name>
</gene>
<reference evidence="3" key="1">
    <citation type="submission" date="2017-02" db="EMBL/GenBank/DDBJ databases">
        <title>Comparative genomics and description of representatives of a novel lineage of planctomycetes thriving in anoxic sediments.</title>
        <authorList>
            <person name="Spring S."/>
            <person name="Bunk B."/>
            <person name="Sproer C."/>
        </authorList>
    </citation>
    <scope>NUCLEOTIDE SEQUENCE [LARGE SCALE GENOMIC DNA]</scope>
    <source>
        <strain evidence="3">SM-Chi-D1</strain>
    </source>
</reference>
<dbReference type="OrthoDB" id="258532at2"/>
<evidence type="ECO:0000313" key="3">
    <source>
        <dbReference type="Proteomes" id="UP000188181"/>
    </source>
</evidence>
<dbReference type="EMBL" id="CP019646">
    <property type="protein sequence ID" value="AQQ71346.1"/>
    <property type="molecule type" value="Genomic_DNA"/>
</dbReference>
<evidence type="ECO:0000256" key="1">
    <source>
        <dbReference type="SAM" id="Phobius"/>
    </source>
</evidence>
<proteinExistence type="predicted"/>
<keyword evidence="1" id="KW-0812">Transmembrane</keyword>
<evidence type="ECO:0000313" key="2">
    <source>
        <dbReference type="EMBL" id="AQQ71346.1"/>
    </source>
</evidence>
<accession>A0A1Q2MF71</accession>
<feature type="transmembrane region" description="Helical" evidence="1">
    <location>
        <begin position="68"/>
        <end position="86"/>
    </location>
</feature>
<name>A0A1Q2MF71_9BACT</name>
<dbReference type="STRING" id="1851148.SMSP2_01719"/>
<sequence precursor="true">MKLSNGEEYLTELILKASNGELTVSEQMTLNDLLASDPENLEYYARFMDSTGILLNSQFHKIKRVRHIGSIAAAILAIFAASYLIYNGYLRHDANSKQLSITGADNHPAIVINYSGNDDLQDISGGTIFDEDSDIQLRIDKLKACFGTESFAHSSSEDFFQRDKSLVRLRKRVNKLQNQPLFKEKENG</sequence>